<comment type="caution">
    <text evidence="2">The sequence shown here is derived from an EMBL/GenBank/DDBJ whole genome shotgun (WGS) entry which is preliminary data.</text>
</comment>
<organism evidence="2 3">
    <name type="scientific">Rubripirellula amarantea</name>
    <dbReference type="NCBI Taxonomy" id="2527999"/>
    <lineage>
        <taxon>Bacteria</taxon>
        <taxon>Pseudomonadati</taxon>
        <taxon>Planctomycetota</taxon>
        <taxon>Planctomycetia</taxon>
        <taxon>Pirellulales</taxon>
        <taxon>Pirellulaceae</taxon>
        <taxon>Rubripirellula</taxon>
    </lineage>
</organism>
<dbReference type="EMBL" id="SJPI01000001">
    <property type="protein sequence ID" value="TWT52882.1"/>
    <property type="molecule type" value="Genomic_DNA"/>
</dbReference>
<dbReference type="Proteomes" id="UP000316598">
    <property type="component" value="Unassembled WGS sequence"/>
</dbReference>
<feature type="domain" description="Conserved hypothetical protein CHP03032" evidence="1">
    <location>
        <begin position="18"/>
        <end position="330"/>
    </location>
</feature>
<dbReference type="InterPro" id="IPR017481">
    <property type="entry name" value="CHP03032"/>
</dbReference>
<dbReference type="AlphaFoldDB" id="A0A5C5WSU3"/>
<dbReference type="RefSeq" id="WP_146513186.1">
    <property type="nucleotide sequence ID" value="NZ_SJPI01000001.1"/>
</dbReference>
<dbReference type="Pfam" id="PF16261">
    <property type="entry name" value="DUF4915"/>
    <property type="match status" value="1"/>
</dbReference>
<proteinExistence type="predicted"/>
<evidence type="ECO:0000259" key="1">
    <source>
        <dbReference type="Pfam" id="PF16261"/>
    </source>
</evidence>
<sequence length="355" mass="39130">MPDLQSRELEIRYEASDQFVPILQHLNATLLVSTYKLGRVAVLQPGVSSSGNGKLSVQFRAFPQAMGIAVSPDRLAIGTSRSVWQFERPRGVAIPDRDGRLSKVAYLPRRQHITGNISIHEMAWQVDELWAVNTLFSCLCTFDDSHNFVPRWKPTFISHLRPEDRCHLNGLAMGPSGPTYVSALGQGDRQGSWRDDKLNGGCLLDVASSEVVLAGLAMPHSPRIHDGHLWYLHSGHGELNRVDLQSGQSETIDRVPGYTRGLSFAGQFAFVGMSQIRETNVFGGLPIGQNLDALRCGVAVVDLVSGRSVAWFQFKCDVEEVFAVEVVPNSTPLVLHSPTLEDDDKEVWVVPPLPS</sequence>
<dbReference type="NCBIfam" id="TIGR03032">
    <property type="entry name" value="TIGR03032 family protein"/>
    <property type="match status" value="1"/>
</dbReference>
<name>A0A5C5WSU3_9BACT</name>
<dbReference type="OrthoDB" id="238183at2"/>
<keyword evidence="3" id="KW-1185">Reference proteome</keyword>
<evidence type="ECO:0000313" key="2">
    <source>
        <dbReference type="EMBL" id="TWT52882.1"/>
    </source>
</evidence>
<reference evidence="2 3" key="1">
    <citation type="submission" date="2019-02" db="EMBL/GenBank/DDBJ databases">
        <title>Deep-cultivation of Planctomycetes and their phenomic and genomic characterization uncovers novel biology.</title>
        <authorList>
            <person name="Wiegand S."/>
            <person name="Jogler M."/>
            <person name="Boedeker C."/>
            <person name="Pinto D."/>
            <person name="Vollmers J."/>
            <person name="Rivas-Marin E."/>
            <person name="Kohn T."/>
            <person name="Peeters S.H."/>
            <person name="Heuer A."/>
            <person name="Rast P."/>
            <person name="Oberbeckmann S."/>
            <person name="Bunk B."/>
            <person name="Jeske O."/>
            <person name="Meyerdierks A."/>
            <person name="Storesund J.E."/>
            <person name="Kallscheuer N."/>
            <person name="Luecker S."/>
            <person name="Lage O.M."/>
            <person name="Pohl T."/>
            <person name="Merkel B.J."/>
            <person name="Hornburger P."/>
            <person name="Mueller R.-W."/>
            <person name="Bruemmer F."/>
            <person name="Labrenz M."/>
            <person name="Spormann A.M."/>
            <person name="Op Den Camp H."/>
            <person name="Overmann J."/>
            <person name="Amann R."/>
            <person name="Jetten M.S.M."/>
            <person name="Mascher T."/>
            <person name="Medema M.H."/>
            <person name="Devos D.P."/>
            <person name="Kaster A.-K."/>
            <person name="Ovreas L."/>
            <person name="Rohde M."/>
            <person name="Galperin M.Y."/>
            <person name="Jogler C."/>
        </authorList>
    </citation>
    <scope>NUCLEOTIDE SEQUENCE [LARGE SCALE GENOMIC DNA]</scope>
    <source>
        <strain evidence="2 3">Pla22</strain>
    </source>
</reference>
<evidence type="ECO:0000313" key="3">
    <source>
        <dbReference type="Proteomes" id="UP000316598"/>
    </source>
</evidence>
<dbReference type="SUPFAM" id="SSF75011">
    <property type="entry name" value="3-carboxy-cis,cis-mucoante lactonizing enzyme"/>
    <property type="match status" value="1"/>
</dbReference>
<protein>
    <recommendedName>
        <fullName evidence="1">Conserved hypothetical protein CHP03032 domain-containing protein</fullName>
    </recommendedName>
</protein>
<gene>
    <name evidence="2" type="ORF">Pla22_05100</name>
</gene>
<accession>A0A5C5WSU3</accession>